<evidence type="ECO:0000313" key="3">
    <source>
        <dbReference type="EMBL" id="CAF0846753.1"/>
    </source>
</evidence>
<feature type="region of interest" description="Disordered" evidence="1">
    <location>
        <begin position="126"/>
        <end position="153"/>
    </location>
</feature>
<reference evidence="2" key="1">
    <citation type="submission" date="2021-02" db="EMBL/GenBank/DDBJ databases">
        <authorList>
            <person name="Nowell W R."/>
        </authorList>
    </citation>
    <scope>NUCLEOTIDE SEQUENCE</scope>
</reference>
<dbReference type="Proteomes" id="UP000682733">
    <property type="component" value="Unassembled WGS sequence"/>
</dbReference>
<keyword evidence="6" id="KW-1185">Reference proteome</keyword>
<accession>A0A813U919</accession>
<evidence type="ECO:0000256" key="1">
    <source>
        <dbReference type="SAM" id="MobiDB-lite"/>
    </source>
</evidence>
<proteinExistence type="predicted"/>
<dbReference type="EMBL" id="CAJNOQ010000656">
    <property type="protein sequence ID" value="CAF0825474.1"/>
    <property type="molecule type" value="Genomic_DNA"/>
</dbReference>
<dbReference type="Proteomes" id="UP000677228">
    <property type="component" value="Unassembled WGS sequence"/>
</dbReference>
<sequence length="187" mass="21486">MYHDTEEGDKELVYHSKLEEEKSVIKRVTRSIANKTTYYDTETVPEKRKNSNTDTGAMLSSSRQVTLDAFLSKKSFRPQVDTNLSKSNPLPSKAVNADQQTLCPVCDKYFEQANITKHINVCLHEQEKQSDNTSLRSRRRVEDMDKNNSTTTKNGKLVNCKNCGTIMTEYRLLHHKTHCIKSKKRQG</sequence>
<dbReference type="Proteomes" id="UP000663829">
    <property type="component" value="Unassembled WGS sequence"/>
</dbReference>
<dbReference type="EMBL" id="CAJOBA010002147">
    <property type="protein sequence ID" value="CAF3632062.1"/>
    <property type="molecule type" value="Genomic_DNA"/>
</dbReference>
<organism evidence="2 6">
    <name type="scientific">Didymodactylos carnosus</name>
    <dbReference type="NCBI Taxonomy" id="1234261"/>
    <lineage>
        <taxon>Eukaryota</taxon>
        <taxon>Metazoa</taxon>
        <taxon>Spiralia</taxon>
        <taxon>Gnathifera</taxon>
        <taxon>Rotifera</taxon>
        <taxon>Eurotatoria</taxon>
        <taxon>Bdelloidea</taxon>
        <taxon>Philodinida</taxon>
        <taxon>Philodinidae</taxon>
        <taxon>Didymodactylos</taxon>
    </lineage>
</organism>
<name>A0A813U919_9BILA</name>
<dbReference type="EMBL" id="CAJOBC010000656">
    <property type="protein sequence ID" value="CAF3612199.1"/>
    <property type="molecule type" value="Genomic_DNA"/>
</dbReference>
<dbReference type="Proteomes" id="UP000681722">
    <property type="component" value="Unassembled WGS sequence"/>
</dbReference>
<evidence type="ECO:0000313" key="2">
    <source>
        <dbReference type="EMBL" id="CAF0825474.1"/>
    </source>
</evidence>
<dbReference type="AlphaFoldDB" id="A0A813U919"/>
<evidence type="ECO:0000313" key="6">
    <source>
        <dbReference type="Proteomes" id="UP000663829"/>
    </source>
</evidence>
<gene>
    <name evidence="2" type="ORF">GPM918_LOCUS4773</name>
    <name evidence="3" type="ORF">OVA965_LOCUS6931</name>
    <name evidence="4" type="ORF">SRO942_LOCUS4774</name>
    <name evidence="5" type="ORF">TMI583_LOCUS6932</name>
</gene>
<evidence type="ECO:0000313" key="5">
    <source>
        <dbReference type="EMBL" id="CAF3632062.1"/>
    </source>
</evidence>
<dbReference type="EMBL" id="CAJNOK010002146">
    <property type="protein sequence ID" value="CAF0846753.1"/>
    <property type="molecule type" value="Genomic_DNA"/>
</dbReference>
<evidence type="ECO:0000313" key="4">
    <source>
        <dbReference type="EMBL" id="CAF3612199.1"/>
    </source>
</evidence>
<comment type="caution">
    <text evidence="2">The sequence shown here is derived from an EMBL/GenBank/DDBJ whole genome shotgun (WGS) entry which is preliminary data.</text>
</comment>
<protein>
    <submittedName>
        <fullName evidence="2">Uncharacterized protein</fullName>
    </submittedName>
</protein>